<keyword evidence="3" id="KW-1133">Transmembrane helix</keyword>
<reference evidence="8" key="1">
    <citation type="submission" date="2016-11" db="EMBL/GenBank/DDBJ databases">
        <authorList>
            <person name="Varghese N."/>
            <person name="Submissions S."/>
        </authorList>
    </citation>
    <scope>NUCLEOTIDE SEQUENCE [LARGE SCALE GENOMIC DNA]</scope>
    <source>
        <strain evidence="8">DSM 15518</strain>
    </source>
</reference>
<sequence length="104" mass="12195">MEGYLFLDTYYIPLKAKEEKIIDIMLKRFNEIFSEEYKKRAEEIDMSINDIITIASLIEKEAANDKERSRISGVIYNRLKKGMPLQIDAFSEQNRKMKNGINIA</sequence>
<keyword evidence="4" id="KW-0472">Membrane</keyword>
<dbReference type="GO" id="GO:0016829">
    <property type="term" value="F:lyase activity"/>
    <property type="evidence" value="ECO:0007669"/>
    <property type="project" value="UniProtKB-KW"/>
</dbReference>
<keyword evidence="1" id="KW-1003">Cell membrane</keyword>
<dbReference type="OrthoDB" id="9814591at2"/>
<dbReference type="InterPro" id="IPR003770">
    <property type="entry name" value="MLTG-like"/>
</dbReference>
<dbReference type="Proteomes" id="UP000242497">
    <property type="component" value="Unassembled WGS sequence"/>
</dbReference>
<dbReference type="GO" id="GO:0071555">
    <property type="term" value="P:cell wall organization"/>
    <property type="evidence" value="ECO:0007669"/>
    <property type="project" value="UniProtKB-KW"/>
</dbReference>
<name>A0A1M6LJB6_9FIRM</name>
<keyword evidence="2" id="KW-0812">Transmembrane</keyword>
<evidence type="ECO:0000256" key="6">
    <source>
        <dbReference type="ARBA" id="ARBA00023316"/>
    </source>
</evidence>
<dbReference type="PANTHER" id="PTHR30518:SF2">
    <property type="entry name" value="ENDOLYTIC MUREIN TRANSGLYCOSYLASE"/>
    <property type="match status" value="1"/>
</dbReference>
<organism evidence="7 8">
    <name type="scientific">Tepidibacter formicigenes DSM 15518</name>
    <dbReference type="NCBI Taxonomy" id="1123349"/>
    <lineage>
        <taxon>Bacteria</taxon>
        <taxon>Bacillati</taxon>
        <taxon>Bacillota</taxon>
        <taxon>Clostridia</taxon>
        <taxon>Peptostreptococcales</taxon>
        <taxon>Peptostreptococcaceae</taxon>
        <taxon>Tepidibacter</taxon>
    </lineage>
</organism>
<evidence type="ECO:0000256" key="3">
    <source>
        <dbReference type="ARBA" id="ARBA00022989"/>
    </source>
</evidence>
<dbReference type="PANTHER" id="PTHR30518">
    <property type="entry name" value="ENDOLYTIC MUREIN TRANSGLYCOSYLASE"/>
    <property type="match status" value="1"/>
</dbReference>
<accession>A0A1M6LJB6</accession>
<evidence type="ECO:0000313" key="8">
    <source>
        <dbReference type="Proteomes" id="UP000242497"/>
    </source>
</evidence>
<dbReference type="Pfam" id="PF02618">
    <property type="entry name" value="YceG"/>
    <property type="match status" value="1"/>
</dbReference>
<evidence type="ECO:0000256" key="4">
    <source>
        <dbReference type="ARBA" id="ARBA00023136"/>
    </source>
</evidence>
<keyword evidence="5" id="KW-0456">Lyase</keyword>
<evidence type="ECO:0000256" key="5">
    <source>
        <dbReference type="ARBA" id="ARBA00023239"/>
    </source>
</evidence>
<dbReference type="EMBL" id="FRAE01000011">
    <property type="protein sequence ID" value="SHJ71259.1"/>
    <property type="molecule type" value="Genomic_DNA"/>
</dbReference>
<gene>
    <name evidence="7" type="ORF">SAMN02744037_00654</name>
</gene>
<keyword evidence="6" id="KW-0961">Cell wall biogenesis/degradation</keyword>
<evidence type="ECO:0000256" key="1">
    <source>
        <dbReference type="ARBA" id="ARBA00022475"/>
    </source>
</evidence>
<keyword evidence="8" id="KW-1185">Reference proteome</keyword>
<dbReference type="STRING" id="1123349.SAMN02744037_00654"/>
<evidence type="ECO:0000256" key="2">
    <source>
        <dbReference type="ARBA" id="ARBA00022692"/>
    </source>
</evidence>
<protein>
    <submittedName>
        <fullName evidence="7">YceG-like family protein</fullName>
    </submittedName>
</protein>
<proteinExistence type="predicted"/>
<dbReference type="AlphaFoldDB" id="A0A1M6LJB6"/>
<evidence type="ECO:0000313" key="7">
    <source>
        <dbReference type="EMBL" id="SHJ71259.1"/>
    </source>
</evidence>